<keyword evidence="2" id="KW-0560">Oxidoreductase</keyword>
<dbReference type="GO" id="GO:0016616">
    <property type="term" value="F:oxidoreductase activity, acting on the CH-OH group of donors, NAD or NADP as acceptor"/>
    <property type="evidence" value="ECO:0007669"/>
    <property type="project" value="TreeGrafter"/>
</dbReference>
<accession>A0A1H4SFC3</accession>
<evidence type="ECO:0000256" key="1">
    <source>
        <dbReference type="ARBA" id="ARBA00006484"/>
    </source>
</evidence>
<dbReference type="EMBL" id="FNTL01000004">
    <property type="protein sequence ID" value="SEC42788.1"/>
    <property type="molecule type" value="Genomic_DNA"/>
</dbReference>
<dbReference type="PANTHER" id="PTHR42760:SF129">
    <property type="entry name" value="OXIDOREDUCTASE"/>
    <property type="match status" value="1"/>
</dbReference>
<dbReference type="GO" id="GO:0030497">
    <property type="term" value="P:fatty acid elongation"/>
    <property type="evidence" value="ECO:0007669"/>
    <property type="project" value="TreeGrafter"/>
</dbReference>
<evidence type="ECO:0000313" key="3">
    <source>
        <dbReference type="EMBL" id="SEC42788.1"/>
    </source>
</evidence>
<evidence type="ECO:0000313" key="4">
    <source>
        <dbReference type="Proteomes" id="UP000183407"/>
    </source>
</evidence>
<sequence>MSTAHNRVALVTGAGSGIGRAIVERLADDGATVLITDLPHVIDSLDDKTALPPGVETHALDVQDASSRAAVIDTITGRHGKLDILVNCAGVGRDARLTNIKDEDLAFTLNINLLSAFSLIRRALPLMQAARGGAIVNIASRAWLGIFGSGAYSASKGGLIGATRSLALEVGELGITANCIAPGYIATPLSATLPQEVLDKTLRSIPVQRGGVPEDIAATVRYLALEGSYMTGQVLTVCGGRSIGDPTSR</sequence>
<dbReference type="AlphaFoldDB" id="A0A1H4SFC3"/>
<dbReference type="PRINTS" id="PR00080">
    <property type="entry name" value="SDRFAMILY"/>
</dbReference>
<comment type="similarity">
    <text evidence="1">Belongs to the short-chain dehydrogenases/reductases (SDR) family.</text>
</comment>
<dbReference type="SUPFAM" id="SSF51735">
    <property type="entry name" value="NAD(P)-binding Rossmann-fold domains"/>
    <property type="match status" value="1"/>
</dbReference>
<protein>
    <submittedName>
        <fullName evidence="3">3-oxoacyl-[acyl-carrier protein] reductase</fullName>
    </submittedName>
</protein>
<proteinExistence type="inferred from homology"/>
<dbReference type="Gene3D" id="3.40.50.720">
    <property type="entry name" value="NAD(P)-binding Rossmann-like Domain"/>
    <property type="match status" value="1"/>
</dbReference>
<dbReference type="PRINTS" id="PR00081">
    <property type="entry name" value="GDHRDH"/>
</dbReference>
<dbReference type="InterPro" id="IPR002347">
    <property type="entry name" value="SDR_fam"/>
</dbReference>
<dbReference type="InterPro" id="IPR036291">
    <property type="entry name" value="NAD(P)-bd_dom_sf"/>
</dbReference>
<name>A0A1H4SFC3_RHOJO</name>
<dbReference type="Pfam" id="PF13561">
    <property type="entry name" value="adh_short_C2"/>
    <property type="match status" value="1"/>
</dbReference>
<dbReference type="PANTHER" id="PTHR42760">
    <property type="entry name" value="SHORT-CHAIN DEHYDROGENASES/REDUCTASES FAMILY MEMBER"/>
    <property type="match status" value="1"/>
</dbReference>
<dbReference type="FunFam" id="3.40.50.720:FF:000173">
    <property type="entry name" value="3-oxoacyl-[acyl-carrier protein] reductase"/>
    <property type="match status" value="1"/>
</dbReference>
<dbReference type="Proteomes" id="UP000183407">
    <property type="component" value="Unassembled WGS sequence"/>
</dbReference>
<gene>
    <name evidence="3" type="ORF">SAMN04490220_1616</name>
</gene>
<dbReference type="RefSeq" id="WP_073360498.1">
    <property type="nucleotide sequence ID" value="NZ_FNTL01000004.1"/>
</dbReference>
<organism evidence="3 4">
    <name type="scientific">Rhodococcus jostii</name>
    <dbReference type="NCBI Taxonomy" id="132919"/>
    <lineage>
        <taxon>Bacteria</taxon>
        <taxon>Bacillati</taxon>
        <taxon>Actinomycetota</taxon>
        <taxon>Actinomycetes</taxon>
        <taxon>Mycobacteriales</taxon>
        <taxon>Nocardiaceae</taxon>
        <taxon>Rhodococcus</taxon>
    </lineage>
</organism>
<reference evidence="4" key="1">
    <citation type="submission" date="2016-10" db="EMBL/GenBank/DDBJ databases">
        <authorList>
            <person name="Varghese N."/>
        </authorList>
    </citation>
    <scope>NUCLEOTIDE SEQUENCE [LARGE SCALE GENOMIC DNA]</scope>
    <source>
        <strain evidence="4">DSM 44719</strain>
    </source>
</reference>
<dbReference type="OrthoDB" id="7064009at2"/>
<evidence type="ECO:0000256" key="2">
    <source>
        <dbReference type="ARBA" id="ARBA00023002"/>
    </source>
</evidence>